<gene>
    <name evidence="1" type="ORF">BD626DRAFT_85247</name>
</gene>
<accession>A0A550C957</accession>
<dbReference type="Proteomes" id="UP000320762">
    <property type="component" value="Unassembled WGS sequence"/>
</dbReference>
<keyword evidence="2" id="KW-1185">Reference proteome</keyword>
<sequence>MMHSFDLRNEYKCPISGAVDNLQRCYLIPDEAAGEDDSKVASREWVFGLPRGGLSYYLQSRENGICFRKDICQMYARGEFVLAPTFRLYLDALDFLERAGISNRKDTDRSTRRPLTALAASEGLYRYVFIPCTEAARALQKEFHLPRQNISDLNDGVYPVGNRPSCEGTEELCIVESYAHPFSIATFANKMLQYRSTFVSGQYHACVLRLVNKWHPKRIRTPQWFIDEPKFAFDDVDLTHSEANGYFVPQLEGSAPEPVRILHDTTIDDEDYRKRVSVWVLRVDPKSKPEPEPPRSPLALRRSDRLREKACPYASRSPPRCTTPLSPPRRVPHALRYRDPFRRPPAWTKRNGGFPTPRFCSNDWAFFRYHVALNAPRVT</sequence>
<protein>
    <submittedName>
        <fullName evidence="1">Uncharacterized protein</fullName>
    </submittedName>
</protein>
<organism evidence="1 2">
    <name type="scientific">Schizophyllum amplum</name>
    <dbReference type="NCBI Taxonomy" id="97359"/>
    <lineage>
        <taxon>Eukaryota</taxon>
        <taxon>Fungi</taxon>
        <taxon>Dikarya</taxon>
        <taxon>Basidiomycota</taxon>
        <taxon>Agaricomycotina</taxon>
        <taxon>Agaricomycetes</taxon>
        <taxon>Agaricomycetidae</taxon>
        <taxon>Agaricales</taxon>
        <taxon>Schizophyllaceae</taxon>
        <taxon>Schizophyllum</taxon>
    </lineage>
</organism>
<name>A0A550C957_9AGAR</name>
<reference evidence="1 2" key="1">
    <citation type="journal article" date="2019" name="New Phytol.">
        <title>Comparative genomics reveals unique wood-decay strategies and fruiting body development in the Schizophyllaceae.</title>
        <authorList>
            <person name="Almasi E."/>
            <person name="Sahu N."/>
            <person name="Krizsan K."/>
            <person name="Balint B."/>
            <person name="Kovacs G.M."/>
            <person name="Kiss B."/>
            <person name="Cseklye J."/>
            <person name="Drula E."/>
            <person name="Henrissat B."/>
            <person name="Nagy I."/>
            <person name="Chovatia M."/>
            <person name="Adam C."/>
            <person name="LaButti K."/>
            <person name="Lipzen A."/>
            <person name="Riley R."/>
            <person name="Grigoriev I.V."/>
            <person name="Nagy L.G."/>
        </authorList>
    </citation>
    <scope>NUCLEOTIDE SEQUENCE [LARGE SCALE GENOMIC DNA]</scope>
    <source>
        <strain evidence="1 2">NL-1724</strain>
    </source>
</reference>
<dbReference type="AlphaFoldDB" id="A0A550C957"/>
<proteinExistence type="predicted"/>
<evidence type="ECO:0000313" key="2">
    <source>
        <dbReference type="Proteomes" id="UP000320762"/>
    </source>
</evidence>
<evidence type="ECO:0000313" key="1">
    <source>
        <dbReference type="EMBL" id="TRM61338.1"/>
    </source>
</evidence>
<comment type="caution">
    <text evidence="1">The sequence shown here is derived from an EMBL/GenBank/DDBJ whole genome shotgun (WGS) entry which is preliminary data.</text>
</comment>
<dbReference type="EMBL" id="VDMD01000017">
    <property type="protein sequence ID" value="TRM61338.1"/>
    <property type="molecule type" value="Genomic_DNA"/>
</dbReference>